<sequence>MTTLINSYQSEEARQLHEEKERLSYYDSKELTNLKFSVILMLIVLLAIHLYVFS</sequence>
<evidence type="ECO:0000313" key="1">
    <source>
        <dbReference type="EMBL" id="XDF89254.1"/>
    </source>
</evidence>
<dbReference type="EMBL" id="CP042905">
    <property type="protein sequence ID" value="XDF89254.1"/>
    <property type="molecule type" value="Genomic_DNA"/>
</dbReference>
<accession>A0AC61ZTW4</accession>
<reference evidence="1 2" key="2">
    <citation type="journal article" date="2024" name="Int. J. Syst. Evol. Microbiol.">
        <title>Promethearchaeum syntrophicum gen. nov., sp. nov., an anaerobic, obligately syntrophic archaeon, the first isolate of the lineage 'Asgard' archaea, and proposal of the new archaeal phylum Promethearchaeota phyl. nov. and kingdom Promethearchaeati regn. nov.</title>
        <authorList>
            <person name="Imachi H."/>
            <person name="Nobu M.K."/>
            <person name="Kato S."/>
            <person name="Takaki Y."/>
            <person name="Miyazaki M."/>
            <person name="Miyata M."/>
            <person name="Ogawara M."/>
            <person name="Saito Y."/>
            <person name="Sakai S."/>
            <person name="Tahara Y.O."/>
            <person name="Takano Y."/>
            <person name="Tasumi E."/>
            <person name="Uematsu K."/>
            <person name="Yoshimura T."/>
            <person name="Itoh T."/>
            <person name="Ohkuma M."/>
            <person name="Takai K."/>
        </authorList>
    </citation>
    <scope>NUCLEOTIDE SEQUENCE [LARGE SCALE GENOMIC DNA]</scope>
    <source>
        <strain evidence="1 2">MK-D1</strain>
    </source>
</reference>
<keyword evidence="2" id="KW-1185">Reference proteome</keyword>
<reference evidence="1 2" key="1">
    <citation type="journal article" date="2020" name="Nature">
        <title>Isolation of an archaeon at the prokaryote-eukaryote interface.</title>
        <authorList>
            <person name="Imachi H."/>
            <person name="Nobu M.K."/>
            <person name="Nakahara N."/>
            <person name="Morono Y."/>
            <person name="Ogawara M."/>
            <person name="Takaki Y."/>
            <person name="Takano Y."/>
            <person name="Uematsu K."/>
            <person name="Ikuta T."/>
            <person name="Ito M."/>
            <person name="Matsui Y."/>
            <person name="Miyazaki M."/>
            <person name="Murata K."/>
            <person name="Saito Y."/>
            <person name="Sakai S."/>
            <person name="Song C."/>
            <person name="Tasumi E."/>
            <person name="Yamanaka Y."/>
            <person name="Yamaguchi T."/>
            <person name="Kamagata Y."/>
            <person name="Tamaki H."/>
            <person name="Takai K."/>
        </authorList>
    </citation>
    <scope>NUCLEOTIDE SEQUENCE [LARGE SCALE GENOMIC DNA]</scope>
    <source>
        <strain evidence="1 2">MK-D1</strain>
    </source>
</reference>
<protein>
    <submittedName>
        <fullName evidence="1">Uncharacterized protein</fullName>
    </submittedName>
</protein>
<name>A0AC61ZTW4_9ARCH</name>
<gene>
    <name evidence="1" type="ORF">DSAG12_04080</name>
</gene>
<evidence type="ECO:0000313" key="2">
    <source>
        <dbReference type="Proteomes" id="UP000321408"/>
    </source>
</evidence>
<organism evidence="1 2">
    <name type="scientific">Promethearchaeum syntrophicum</name>
    <dbReference type="NCBI Taxonomy" id="2594042"/>
    <lineage>
        <taxon>Archaea</taxon>
        <taxon>Promethearchaeati</taxon>
        <taxon>Promethearchaeota</taxon>
        <taxon>Promethearchaeia</taxon>
        <taxon>Promethearchaeales</taxon>
        <taxon>Promethearchaeaceae</taxon>
        <taxon>Promethearchaeum</taxon>
    </lineage>
</organism>
<dbReference type="Proteomes" id="UP000321408">
    <property type="component" value="Chromosome"/>
</dbReference>
<proteinExistence type="predicted"/>